<accession>A0A318YVC3</accession>
<dbReference type="Proteomes" id="UP000247647">
    <property type="component" value="Unassembled WGS sequence"/>
</dbReference>
<evidence type="ECO:0000313" key="2">
    <source>
        <dbReference type="EMBL" id="PYH37957.1"/>
    </source>
</evidence>
<dbReference type="GeneID" id="37125047"/>
<evidence type="ECO:0000313" key="3">
    <source>
        <dbReference type="Proteomes" id="UP000247647"/>
    </source>
</evidence>
<sequence>MLDGIKWKRLLFRLLLFKTKEVEVVVVVYVLLKLPHWGCGEIQPTSGRLGFGAGITGFVTDLLFVVCVKIMTKASRMEGVEIWG</sequence>
<feature type="transmembrane region" description="Helical" evidence="1">
    <location>
        <begin position="49"/>
        <end position="68"/>
    </location>
</feature>
<keyword evidence="1" id="KW-0472">Membrane</keyword>
<proteinExistence type="predicted"/>
<gene>
    <name evidence="2" type="ORF">BO87DRAFT_373614</name>
</gene>
<name>A0A318YVC3_ASPNB</name>
<evidence type="ECO:0000256" key="1">
    <source>
        <dbReference type="SAM" id="Phobius"/>
    </source>
</evidence>
<feature type="non-terminal residue" evidence="2">
    <location>
        <position position="1"/>
    </location>
</feature>
<dbReference type="EMBL" id="KZ821449">
    <property type="protein sequence ID" value="PYH37957.1"/>
    <property type="molecule type" value="Genomic_DNA"/>
</dbReference>
<dbReference type="RefSeq" id="XP_025483435.1">
    <property type="nucleotide sequence ID" value="XM_025622591.1"/>
</dbReference>
<dbReference type="AlphaFoldDB" id="A0A318YVC3"/>
<organism evidence="2 3">
    <name type="scientific">Aspergillus neoniger (strain CBS 115656)</name>
    <dbReference type="NCBI Taxonomy" id="1448310"/>
    <lineage>
        <taxon>Eukaryota</taxon>
        <taxon>Fungi</taxon>
        <taxon>Dikarya</taxon>
        <taxon>Ascomycota</taxon>
        <taxon>Pezizomycotina</taxon>
        <taxon>Eurotiomycetes</taxon>
        <taxon>Eurotiomycetidae</taxon>
        <taxon>Eurotiales</taxon>
        <taxon>Aspergillaceae</taxon>
        <taxon>Aspergillus</taxon>
        <taxon>Aspergillus subgen. Circumdati</taxon>
    </lineage>
</organism>
<keyword evidence="1" id="KW-1133">Transmembrane helix</keyword>
<keyword evidence="3" id="KW-1185">Reference proteome</keyword>
<protein>
    <submittedName>
        <fullName evidence="2">Uncharacterized protein</fullName>
    </submittedName>
</protein>
<reference evidence="2" key="1">
    <citation type="submission" date="2016-12" db="EMBL/GenBank/DDBJ databases">
        <title>The genomes of Aspergillus section Nigri reveals drivers in fungal speciation.</title>
        <authorList>
            <consortium name="DOE Joint Genome Institute"/>
            <person name="Vesth T.C."/>
            <person name="Nybo J."/>
            <person name="Theobald S."/>
            <person name="Brandl J."/>
            <person name="Frisvad J.C."/>
            <person name="Nielsen K.F."/>
            <person name="Lyhne E.K."/>
            <person name="Kogle M.E."/>
            <person name="Kuo A."/>
            <person name="Riley R."/>
            <person name="Clum A."/>
            <person name="Nolan M."/>
            <person name="Lipzen A."/>
            <person name="Salamov A."/>
            <person name="Henrissat B."/>
            <person name="Wiebenga A."/>
            <person name="De Vries R.P."/>
            <person name="Grigoriev I.V."/>
            <person name="Mortensen U.H."/>
            <person name="Andersen M.R."/>
            <person name="Baker S.E."/>
        </authorList>
    </citation>
    <scope>NUCLEOTIDE SEQUENCE [LARGE SCALE GENOMIC DNA]</scope>
    <source>
        <strain evidence="2">CBS 115656</strain>
    </source>
</reference>
<keyword evidence="1" id="KW-0812">Transmembrane</keyword>